<accession>X6LD35</accession>
<evidence type="ECO:0000256" key="1">
    <source>
        <dbReference type="SAM" id="MobiDB-lite"/>
    </source>
</evidence>
<proteinExistence type="predicted"/>
<evidence type="ECO:0000313" key="3">
    <source>
        <dbReference type="Proteomes" id="UP000023152"/>
    </source>
</evidence>
<name>X6LD35_RETFI</name>
<dbReference type="Proteomes" id="UP000023152">
    <property type="component" value="Unassembled WGS sequence"/>
</dbReference>
<organism evidence="2 3">
    <name type="scientific">Reticulomyxa filosa</name>
    <dbReference type="NCBI Taxonomy" id="46433"/>
    <lineage>
        <taxon>Eukaryota</taxon>
        <taxon>Sar</taxon>
        <taxon>Rhizaria</taxon>
        <taxon>Retaria</taxon>
        <taxon>Foraminifera</taxon>
        <taxon>Monothalamids</taxon>
        <taxon>Reticulomyxidae</taxon>
        <taxon>Reticulomyxa</taxon>
    </lineage>
</organism>
<dbReference type="AlphaFoldDB" id="X6LD35"/>
<feature type="region of interest" description="Disordered" evidence="1">
    <location>
        <begin position="63"/>
        <end position="93"/>
    </location>
</feature>
<dbReference type="EMBL" id="ASPP01045115">
    <property type="protein sequence ID" value="ETN99036.1"/>
    <property type="molecule type" value="Genomic_DNA"/>
</dbReference>
<comment type="caution">
    <text evidence="2">The sequence shown here is derived from an EMBL/GenBank/DDBJ whole genome shotgun (WGS) entry which is preliminary data.</text>
</comment>
<protein>
    <submittedName>
        <fullName evidence="2">Uncharacterized protein</fullName>
    </submittedName>
</protein>
<gene>
    <name evidence="2" type="ORF">RFI_38453</name>
</gene>
<evidence type="ECO:0000313" key="2">
    <source>
        <dbReference type="EMBL" id="ETN99036.1"/>
    </source>
</evidence>
<sequence length="93" mass="11671">MFQFYFNLFREVTYKNVLFIFNFWNKKKYFIKQSNPVYHFKIDLKYVRSKALFFYKAIVSMHKAKNKTTKKKNNGKKETKQRRKKEKKKKKRI</sequence>
<keyword evidence="3" id="KW-1185">Reference proteome</keyword>
<reference evidence="2 3" key="1">
    <citation type="journal article" date="2013" name="Curr. Biol.">
        <title>The Genome of the Foraminiferan Reticulomyxa filosa.</title>
        <authorList>
            <person name="Glockner G."/>
            <person name="Hulsmann N."/>
            <person name="Schleicher M."/>
            <person name="Noegel A.A."/>
            <person name="Eichinger L."/>
            <person name="Gallinger C."/>
            <person name="Pawlowski J."/>
            <person name="Sierra R."/>
            <person name="Euteneuer U."/>
            <person name="Pillet L."/>
            <person name="Moustafa A."/>
            <person name="Platzer M."/>
            <person name="Groth M."/>
            <person name="Szafranski K."/>
            <person name="Schliwa M."/>
        </authorList>
    </citation>
    <scope>NUCLEOTIDE SEQUENCE [LARGE SCALE GENOMIC DNA]</scope>
</reference>